<keyword evidence="4" id="KW-0274">FAD</keyword>
<dbReference type="GO" id="GO:0003884">
    <property type="term" value="F:D-amino-acid oxidase activity"/>
    <property type="evidence" value="ECO:0007669"/>
    <property type="project" value="InterPro"/>
</dbReference>
<feature type="domain" description="FAD dependent oxidoreductase" evidence="6">
    <location>
        <begin position="34"/>
        <end position="261"/>
    </location>
</feature>
<comment type="similarity">
    <text evidence="2">Belongs to the DAMOX/DASOX family.</text>
</comment>
<keyword evidence="7" id="KW-1185">Reference proteome</keyword>
<evidence type="ECO:0000313" key="7">
    <source>
        <dbReference type="Proteomes" id="UP000887574"/>
    </source>
</evidence>
<evidence type="ECO:0000256" key="4">
    <source>
        <dbReference type="ARBA" id="ARBA00022827"/>
    </source>
</evidence>
<dbReference type="Gene3D" id="3.40.50.720">
    <property type="entry name" value="NAD(P)-binding Rossmann-like Domain"/>
    <property type="match status" value="2"/>
</dbReference>
<dbReference type="WBParaSite" id="jg11167">
    <property type="protein sequence ID" value="jg11167"/>
    <property type="gene ID" value="jg11167"/>
</dbReference>
<evidence type="ECO:0000313" key="8">
    <source>
        <dbReference type="WBParaSite" id="jg11167"/>
    </source>
</evidence>
<comment type="cofactor">
    <cofactor evidence="1">
        <name>FAD</name>
        <dbReference type="ChEBI" id="CHEBI:57692"/>
    </cofactor>
</comment>
<accession>A0A915CPH5</accession>
<keyword evidence="5" id="KW-0560">Oxidoreductase</keyword>
<dbReference type="InterPro" id="IPR006076">
    <property type="entry name" value="FAD-dep_OxRdtase"/>
</dbReference>
<dbReference type="GO" id="GO:0005737">
    <property type="term" value="C:cytoplasm"/>
    <property type="evidence" value="ECO:0007669"/>
    <property type="project" value="TreeGrafter"/>
</dbReference>
<protein>
    <submittedName>
        <fullName evidence="8">FAD dependent oxidoreductase domain-containing protein</fullName>
    </submittedName>
</protein>
<proteinExistence type="inferred from homology"/>
<dbReference type="AlphaFoldDB" id="A0A915CPH5"/>
<dbReference type="Proteomes" id="UP000887574">
    <property type="component" value="Unplaced"/>
</dbReference>
<dbReference type="Pfam" id="PF01266">
    <property type="entry name" value="DAO"/>
    <property type="match status" value="1"/>
</dbReference>
<evidence type="ECO:0000256" key="1">
    <source>
        <dbReference type="ARBA" id="ARBA00001974"/>
    </source>
</evidence>
<dbReference type="InterPro" id="IPR023209">
    <property type="entry name" value="DAO"/>
</dbReference>
<reference evidence="8" key="1">
    <citation type="submission" date="2022-11" db="UniProtKB">
        <authorList>
            <consortium name="WormBaseParasite"/>
        </authorList>
    </citation>
    <scope>IDENTIFICATION</scope>
</reference>
<dbReference type="PANTHER" id="PTHR11530:SF28">
    <property type="entry name" value="D-ASPARTATE OXIDASE 1"/>
    <property type="match status" value="1"/>
</dbReference>
<name>A0A915CPH5_9BILA</name>
<organism evidence="7 8">
    <name type="scientific">Ditylenchus dipsaci</name>
    <dbReference type="NCBI Taxonomy" id="166011"/>
    <lineage>
        <taxon>Eukaryota</taxon>
        <taxon>Metazoa</taxon>
        <taxon>Ecdysozoa</taxon>
        <taxon>Nematoda</taxon>
        <taxon>Chromadorea</taxon>
        <taxon>Rhabditida</taxon>
        <taxon>Tylenchina</taxon>
        <taxon>Tylenchomorpha</taxon>
        <taxon>Sphaerularioidea</taxon>
        <taxon>Anguinidae</taxon>
        <taxon>Anguininae</taxon>
        <taxon>Ditylenchus</taxon>
    </lineage>
</organism>
<evidence type="ECO:0000256" key="5">
    <source>
        <dbReference type="ARBA" id="ARBA00023002"/>
    </source>
</evidence>
<dbReference type="PANTHER" id="PTHR11530">
    <property type="entry name" value="D-AMINO ACID OXIDASE"/>
    <property type="match status" value="1"/>
</dbReference>
<dbReference type="GO" id="GO:0071949">
    <property type="term" value="F:FAD binding"/>
    <property type="evidence" value="ECO:0007669"/>
    <property type="project" value="InterPro"/>
</dbReference>
<dbReference type="GO" id="GO:0019478">
    <property type="term" value="P:D-amino acid catabolic process"/>
    <property type="evidence" value="ECO:0007669"/>
    <property type="project" value="TreeGrafter"/>
</dbReference>
<dbReference type="SUPFAM" id="SSF51971">
    <property type="entry name" value="Nucleotide-binding domain"/>
    <property type="match status" value="1"/>
</dbReference>
<evidence type="ECO:0000259" key="6">
    <source>
        <dbReference type="Pfam" id="PF01266"/>
    </source>
</evidence>
<evidence type="ECO:0000256" key="3">
    <source>
        <dbReference type="ARBA" id="ARBA00022630"/>
    </source>
</evidence>
<evidence type="ECO:0000256" key="2">
    <source>
        <dbReference type="ARBA" id="ARBA00006730"/>
    </source>
</evidence>
<keyword evidence="3" id="KW-0285">Flavoprotein</keyword>
<sequence>MKVGCGFDYYWRQSFLWTFTAHTQITGIISKNLRVAVVGQGVIGFSSALAIKQNFPSAKITLFSDRKFDETCSFGPAGLFRLDNVADREWARASFEWFAELEKKYSPEETGVKLVSGHFQSDNKALLDIQAEAYGDIVYNFHWLTYRERNSLFPNPSKYAIHYTPYASEGRRYVPWLHKQLSLLDEVHFQERKIESLQQLVDENTFDCIVNCAGLNGGKLAGDDDSVYPVRGVALEVRAPWQNISTTKMLTPSLSHWLIPSYWVRRKEAHRSDLKITDEDRTDIWALPEITPNFQEDAPAPSSGSSEDWNRRMETKKICPEDGAGGRGEIILGWRPEPEDGDKNRRCPSLLSSWFRFYPDVLRVHLVYCQSMRCSAKLGRRFESRCW</sequence>